<name>A0A285CS46_9RHOB</name>
<dbReference type="OrthoDB" id="9796131at2"/>
<evidence type="ECO:0000313" key="2">
    <source>
        <dbReference type="EMBL" id="SNX70245.1"/>
    </source>
</evidence>
<dbReference type="AlphaFoldDB" id="A0A285CS46"/>
<dbReference type="RefSeq" id="WP_097030237.1">
    <property type="nucleotide sequence ID" value="NZ_OAOQ01000005.1"/>
</dbReference>
<feature type="region of interest" description="Disordered" evidence="1">
    <location>
        <begin position="790"/>
        <end position="813"/>
    </location>
</feature>
<protein>
    <submittedName>
        <fullName evidence="2">Baseplate J-like protein</fullName>
    </submittedName>
</protein>
<organism evidence="2 3">
    <name type="scientific">Cereibacter ovatus</name>
    <dbReference type="NCBI Taxonomy" id="439529"/>
    <lineage>
        <taxon>Bacteria</taxon>
        <taxon>Pseudomonadati</taxon>
        <taxon>Pseudomonadota</taxon>
        <taxon>Alphaproteobacteria</taxon>
        <taxon>Rhodobacterales</taxon>
        <taxon>Paracoccaceae</taxon>
        <taxon>Cereibacter</taxon>
    </lineage>
</organism>
<proteinExistence type="predicted"/>
<keyword evidence="3" id="KW-1185">Reference proteome</keyword>
<dbReference type="EMBL" id="OAOQ01000005">
    <property type="protein sequence ID" value="SNX70245.1"/>
    <property type="molecule type" value="Genomic_DNA"/>
</dbReference>
<evidence type="ECO:0000256" key="1">
    <source>
        <dbReference type="SAM" id="MobiDB-lite"/>
    </source>
</evidence>
<reference evidence="3" key="1">
    <citation type="submission" date="2017-08" db="EMBL/GenBank/DDBJ databases">
        <authorList>
            <person name="Varghese N."/>
            <person name="Submissions S."/>
        </authorList>
    </citation>
    <scope>NUCLEOTIDE SEQUENCE [LARGE SCALE GENOMIC DNA]</scope>
    <source>
        <strain evidence="3">JA234</strain>
    </source>
</reference>
<evidence type="ECO:0000313" key="3">
    <source>
        <dbReference type="Proteomes" id="UP000219467"/>
    </source>
</evidence>
<accession>A0A285CS46</accession>
<dbReference type="Proteomes" id="UP000219467">
    <property type="component" value="Unassembled WGS sequence"/>
</dbReference>
<gene>
    <name evidence="2" type="ORF">SAMN05878503_105154</name>
</gene>
<sequence>MSSQRRQPGAFGLEWDEAELDAGWQGIAALRFAPPPAGIAVELVVALARPAAGLTAAEIAVNDAAELPLAPAILPFADGATEIRLRFAVRGPRGQTRVRLLSGGDDPLHPFFSEAGFDFFVDCPAGDCHETPASAAPSPGPQPAIDLATKDFAGFLTLLDNWARASDPNWLAPGPAATETMLMELLAHHAEMLSLHQDRVVQEAFIDTARERLSLRRHAGLVGLALDEGASARAVVAVDLAAGRAGFLPAGTRFVREEGMGRITATFVSEAPAYLDADWNAGLAPGSGRGRLVPAAWPGAPDAALPEGAMGMLLLGWDSRLRAGQALAIVQGRAAHLTRLTEVVEMLAPGWVARPSDPPPGGAVRVTRIAWADPTTARFSPWADPEGTPFLLTANLVEAVHGTPRRAANEEGAALRLGGGRADLVTATDPATGATLIRALRTPEAQVLTGAAGRPALSLTVGADRWEWQPTLMNSAGFDRHYMTETDEDGSVWLLFGDGIRGRALPLPEGSGPDGLGMAPANRRIRLDWLSGEGERGNLGAFALTGARPPEGGDAGAEADFASLAPMAATNLRQASGGRNRVSAAVARALIPESIRNPARARCVTPDDYARAAEEVPGIARAAARPLGGIFNTILVVCAPQDGGRLSADLAAAVHARLDGLRMAGREHVVRAPDPVPLDVALLICPAPGAGAAAIRRRLREALAPGSAARPGFFHPARTGFGGTIRRADMLAELARLPGIAAVKATVFRPLLRAGGPDSAEALTLGPTEIAECSCDEADPGRGRLRVSVLGTDRPPEGEGFVTAGPAPEPAGG</sequence>